<sequence>MTQTLLPLQTREEAFFQILPILAEPNLRHVIATLSCTANVQALLYSHFICAFEMYRRYNSVDFLFVSFIFKALLDVAFEAIFNVIGINLMRVLTDLKLTPPLS</sequence>
<dbReference type="AlphaFoldDB" id="A0A5E4YFN0"/>
<keyword evidence="1" id="KW-1133">Transmembrane helix</keyword>
<evidence type="ECO:0000313" key="2">
    <source>
        <dbReference type="EMBL" id="UVA79095.1"/>
    </source>
</evidence>
<keyword evidence="1" id="KW-0472">Membrane</keyword>
<protein>
    <submittedName>
        <fullName evidence="3">Uncharacterized protein</fullName>
    </submittedName>
</protein>
<gene>
    <name evidence="2" type="ORF">NTU39_24330</name>
    <name evidence="3" type="ORF">PCO31010_04487</name>
</gene>
<name>A0A5E4YFN0_9BURK</name>
<evidence type="ECO:0000313" key="5">
    <source>
        <dbReference type="Proteomes" id="UP001058980"/>
    </source>
</evidence>
<evidence type="ECO:0000313" key="3">
    <source>
        <dbReference type="EMBL" id="VVE47262.1"/>
    </source>
</evidence>
<reference evidence="3 4" key="1">
    <citation type="submission" date="2019-08" db="EMBL/GenBank/DDBJ databases">
        <authorList>
            <person name="Peeters C."/>
        </authorList>
    </citation>
    <scope>NUCLEOTIDE SEQUENCE [LARGE SCALE GENOMIC DNA]</scope>
    <source>
        <strain evidence="3 4">LMG 31010</strain>
    </source>
</reference>
<dbReference type="Proteomes" id="UP001058980">
    <property type="component" value="Chromosome"/>
</dbReference>
<dbReference type="EMBL" id="CABPSA010000009">
    <property type="protein sequence ID" value="VVE47262.1"/>
    <property type="molecule type" value="Genomic_DNA"/>
</dbReference>
<feature type="transmembrane region" description="Helical" evidence="1">
    <location>
        <begin position="63"/>
        <end position="87"/>
    </location>
</feature>
<accession>A0A5E4YFN0</accession>
<organism evidence="3 4">
    <name type="scientific">Pandoraea commovens</name>
    <dbReference type="NCBI Taxonomy" id="2508289"/>
    <lineage>
        <taxon>Bacteria</taxon>
        <taxon>Pseudomonadati</taxon>
        <taxon>Pseudomonadota</taxon>
        <taxon>Betaproteobacteria</taxon>
        <taxon>Burkholderiales</taxon>
        <taxon>Burkholderiaceae</taxon>
        <taxon>Pandoraea</taxon>
    </lineage>
</organism>
<reference evidence="2" key="2">
    <citation type="submission" date="2022-08" db="EMBL/GenBank/DDBJ databases">
        <title>Multi-unit outbreak of Pandoraea commovens among non-cystic fibrosis intensive care patients from 2019 to 2021 in Berlin, Germany.</title>
        <authorList>
            <person name="Menzel P."/>
        </authorList>
    </citation>
    <scope>NUCLEOTIDE SEQUENCE</scope>
    <source>
        <strain evidence="2">LB-19-202-79</strain>
    </source>
</reference>
<dbReference type="RefSeq" id="WP_150666181.1">
    <property type="nucleotide sequence ID" value="NZ_CABPSA010000009.1"/>
</dbReference>
<evidence type="ECO:0000256" key="1">
    <source>
        <dbReference type="SAM" id="Phobius"/>
    </source>
</evidence>
<keyword evidence="5" id="KW-1185">Reference proteome</keyword>
<dbReference type="Proteomes" id="UP000343335">
    <property type="component" value="Unassembled WGS sequence"/>
</dbReference>
<dbReference type="OrthoDB" id="8942876at2"/>
<keyword evidence="1" id="KW-0812">Transmembrane</keyword>
<evidence type="ECO:0000313" key="4">
    <source>
        <dbReference type="Proteomes" id="UP000343335"/>
    </source>
</evidence>
<proteinExistence type="predicted"/>
<dbReference type="EMBL" id="CP102780">
    <property type="protein sequence ID" value="UVA79095.1"/>
    <property type="molecule type" value="Genomic_DNA"/>
</dbReference>